<evidence type="ECO:0000256" key="5">
    <source>
        <dbReference type="ARBA" id="ARBA00023136"/>
    </source>
</evidence>
<sequence>MQPKIEKIDVDRSLEMKRSVKWKNAPALPGSSYLPTTLEQVANCATHIPWVPVSVFGLVRLYSKADNRIEIFLAIIYGAAIVFLFLTSSAFHACSLFFHDGRLRSTLHLCDRVVIYLFIAASYTPWLVLRDFHASWGLFTLWMVWISAVFGIIFQCLFRERCKWLECLLYLAVGICPAFAVLLMHEWAGVTLLFWGGFTYVLGVVFFKMDGRIPMAHAIWHCFVSFGAYLHFCAVDNFLIVN</sequence>
<evidence type="ECO:0000313" key="8">
    <source>
        <dbReference type="Proteomes" id="UP001497525"/>
    </source>
</evidence>
<dbReference type="GO" id="GO:0016020">
    <property type="term" value="C:membrane"/>
    <property type="evidence" value="ECO:0007669"/>
    <property type="project" value="UniProtKB-SubCell"/>
</dbReference>
<comment type="subcellular location">
    <subcellularLocation>
        <location evidence="1">Membrane</location>
        <topology evidence="1">Multi-pass membrane protein</topology>
    </subcellularLocation>
</comment>
<feature type="transmembrane region" description="Helical" evidence="6">
    <location>
        <begin position="134"/>
        <end position="157"/>
    </location>
</feature>
<proteinExistence type="inferred from homology"/>
<dbReference type="InterPro" id="IPR004254">
    <property type="entry name" value="AdipoR/HlyIII-related"/>
</dbReference>
<feature type="transmembrane region" description="Helical" evidence="6">
    <location>
        <begin position="219"/>
        <end position="240"/>
    </location>
</feature>
<dbReference type="PANTHER" id="PTHR20855">
    <property type="entry name" value="ADIPOR/PROGESTIN RECEPTOR-RELATED"/>
    <property type="match status" value="1"/>
</dbReference>
<dbReference type="PANTHER" id="PTHR20855:SF3">
    <property type="entry name" value="LD03007P"/>
    <property type="match status" value="1"/>
</dbReference>
<gene>
    <name evidence="7" type="ORF">CDAUBV1_LOCUS17469</name>
</gene>
<dbReference type="Proteomes" id="UP001497525">
    <property type="component" value="Unassembled WGS sequence"/>
</dbReference>
<comment type="similarity">
    <text evidence="2">Belongs to the ADIPOR family.</text>
</comment>
<keyword evidence="3 6" id="KW-0812">Transmembrane</keyword>
<evidence type="ECO:0000256" key="6">
    <source>
        <dbReference type="SAM" id="Phobius"/>
    </source>
</evidence>
<organism evidence="7 8">
    <name type="scientific">Calicophoron daubneyi</name>
    <name type="common">Rumen fluke</name>
    <name type="synonym">Paramphistomum daubneyi</name>
    <dbReference type="NCBI Taxonomy" id="300641"/>
    <lineage>
        <taxon>Eukaryota</taxon>
        <taxon>Metazoa</taxon>
        <taxon>Spiralia</taxon>
        <taxon>Lophotrochozoa</taxon>
        <taxon>Platyhelminthes</taxon>
        <taxon>Trematoda</taxon>
        <taxon>Digenea</taxon>
        <taxon>Plagiorchiida</taxon>
        <taxon>Pronocephalata</taxon>
        <taxon>Paramphistomoidea</taxon>
        <taxon>Paramphistomidae</taxon>
        <taxon>Calicophoron</taxon>
    </lineage>
</organism>
<evidence type="ECO:0000256" key="3">
    <source>
        <dbReference type="ARBA" id="ARBA00022692"/>
    </source>
</evidence>
<dbReference type="AlphaFoldDB" id="A0AAV2TYS1"/>
<feature type="transmembrane region" description="Helical" evidence="6">
    <location>
        <begin position="164"/>
        <end position="184"/>
    </location>
</feature>
<feature type="transmembrane region" description="Helical" evidence="6">
    <location>
        <begin position="71"/>
        <end position="97"/>
    </location>
</feature>
<dbReference type="Pfam" id="PF03006">
    <property type="entry name" value="HlyIII"/>
    <property type="match status" value="1"/>
</dbReference>
<feature type="transmembrane region" description="Helical" evidence="6">
    <location>
        <begin position="190"/>
        <end position="207"/>
    </location>
</feature>
<evidence type="ECO:0000256" key="1">
    <source>
        <dbReference type="ARBA" id="ARBA00004141"/>
    </source>
</evidence>
<keyword evidence="4 6" id="KW-1133">Transmembrane helix</keyword>
<dbReference type="EMBL" id="CAXLJL010000978">
    <property type="protein sequence ID" value="CAL5142211.1"/>
    <property type="molecule type" value="Genomic_DNA"/>
</dbReference>
<evidence type="ECO:0000256" key="2">
    <source>
        <dbReference type="ARBA" id="ARBA00007018"/>
    </source>
</evidence>
<comment type="caution">
    <text evidence="7">The sequence shown here is derived from an EMBL/GenBank/DDBJ whole genome shotgun (WGS) entry which is preliminary data.</text>
</comment>
<evidence type="ECO:0000313" key="7">
    <source>
        <dbReference type="EMBL" id="CAL5142211.1"/>
    </source>
</evidence>
<name>A0AAV2TYS1_CALDB</name>
<accession>A0AAV2TYS1</accession>
<evidence type="ECO:0000256" key="4">
    <source>
        <dbReference type="ARBA" id="ARBA00022989"/>
    </source>
</evidence>
<reference evidence="7" key="1">
    <citation type="submission" date="2024-06" db="EMBL/GenBank/DDBJ databases">
        <authorList>
            <person name="Liu X."/>
            <person name="Lenzi L."/>
            <person name="Haldenby T S."/>
            <person name="Uol C."/>
        </authorList>
    </citation>
    <scope>NUCLEOTIDE SEQUENCE</scope>
</reference>
<keyword evidence="5 6" id="KW-0472">Membrane</keyword>
<protein>
    <submittedName>
        <fullName evidence="7">Uncharacterized protein</fullName>
    </submittedName>
</protein>